<keyword evidence="1" id="KW-0812">Transmembrane</keyword>
<keyword evidence="1" id="KW-0472">Membrane</keyword>
<feature type="transmembrane region" description="Helical" evidence="1">
    <location>
        <begin position="368"/>
        <end position="395"/>
    </location>
</feature>
<evidence type="ECO:0000313" key="3">
    <source>
        <dbReference type="EMBL" id="PAA79171.1"/>
    </source>
</evidence>
<dbReference type="AlphaFoldDB" id="A0A267FZG8"/>
<keyword evidence="4" id="KW-1185">Reference proteome</keyword>
<keyword evidence="2" id="KW-0732">Signal</keyword>
<evidence type="ECO:0000256" key="2">
    <source>
        <dbReference type="SAM" id="SignalP"/>
    </source>
</evidence>
<feature type="chain" id="PRO_5012921718" description="CUB domain-containing protein" evidence="2">
    <location>
        <begin position="26"/>
        <end position="420"/>
    </location>
</feature>
<protein>
    <recommendedName>
        <fullName evidence="5">CUB domain-containing protein</fullName>
    </recommendedName>
</protein>
<name>A0A267FZG8_9PLAT</name>
<feature type="signal peptide" evidence="2">
    <location>
        <begin position="1"/>
        <end position="25"/>
    </location>
</feature>
<dbReference type="EMBL" id="NIVC01000648">
    <property type="protein sequence ID" value="PAA79171.1"/>
    <property type="molecule type" value="Genomic_DNA"/>
</dbReference>
<evidence type="ECO:0000256" key="1">
    <source>
        <dbReference type="SAM" id="Phobius"/>
    </source>
</evidence>
<evidence type="ECO:0000313" key="4">
    <source>
        <dbReference type="Proteomes" id="UP000215902"/>
    </source>
</evidence>
<dbReference type="Proteomes" id="UP000215902">
    <property type="component" value="Unassembled WGS sequence"/>
</dbReference>
<comment type="caution">
    <text evidence="3">The sequence shown here is derived from an EMBL/GenBank/DDBJ whole genome shotgun (WGS) entry which is preliminary data.</text>
</comment>
<accession>A0A267FZG8</accession>
<keyword evidence="1" id="KW-1133">Transmembrane helix</keyword>
<proteinExistence type="predicted"/>
<gene>
    <name evidence="3" type="ORF">BOX15_Mlig005992g1</name>
</gene>
<reference evidence="3 4" key="1">
    <citation type="submission" date="2017-06" db="EMBL/GenBank/DDBJ databases">
        <title>A platform for efficient transgenesis in Macrostomum lignano, a flatworm model organism for stem cell research.</title>
        <authorList>
            <person name="Berezikov E."/>
        </authorList>
    </citation>
    <scope>NUCLEOTIDE SEQUENCE [LARGE SCALE GENOMIC DNA]</scope>
    <source>
        <strain evidence="3">DV1</strain>
        <tissue evidence="3">Whole organism</tissue>
    </source>
</reference>
<sequence>MCSKQLLAFLLLIAVSQTPIRGTLAERHQCHSSGHLLQLRDGETETLDTLNRDQSELTASQTCLWEVKPPANLIEPGNFILNIARKRGGSEAAMPDGNPPSCDWSLTVELTGSSFSKAWHDRDLPPKAPLVVPVTNSSQLLTVRFSTGDFKPSASCGRIELTIAVAKKGFCGRHMLLHRGRCLFISDSELRLSDLSGTGVELAAISGTEQLHELMRDNDDRTNAHPFIRPLNLTRPVRVAVFRCNKIIQWTQVAQTVSSSLCVIGNFSTTGAAQESFTRRNQSISSQVDCASISAEPDDSEKLKLSFIDCDQPQHLLLSFLIEPINQDLQHNSNCLESTITGCKDLSMHVIFKESTDKETDSSDKTDLIALFVSVTASLLVSAVILVVAVKFFIFKRQGPRRKSRRSKPFDSLSGIPLRS</sequence>
<evidence type="ECO:0008006" key="5">
    <source>
        <dbReference type="Google" id="ProtNLM"/>
    </source>
</evidence>
<organism evidence="3 4">
    <name type="scientific">Macrostomum lignano</name>
    <dbReference type="NCBI Taxonomy" id="282301"/>
    <lineage>
        <taxon>Eukaryota</taxon>
        <taxon>Metazoa</taxon>
        <taxon>Spiralia</taxon>
        <taxon>Lophotrochozoa</taxon>
        <taxon>Platyhelminthes</taxon>
        <taxon>Rhabditophora</taxon>
        <taxon>Macrostomorpha</taxon>
        <taxon>Macrostomida</taxon>
        <taxon>Macrostomidae</taxon>
        <taxon>Macrostomum</taxon>
    </lineage>
</organism>